<dbReference type="InterPro" id="IPR001757">
    <property type="entry name" value="P_typ_ATPase"/>
</dbReference>
<evidence type="ECO:0000259" key="19">
    <source>
        <dbReference type="Pfam" id="PF16212"/>
    </source>
</evidence>
<organism evidence="20 21">
    <name type="scientific">Romanomermis culicivorax</name>
    <name type="common">Nematode worm</name>
    <dbReference type="NCBI Taxonomy" id="13658"/>
    <lineage>
        <taxon>Eukaryota</taxon>
        <taxon>Metazoa</taxon>
        <taxon>Ecdysozoa</taxon>
        <taxon>Nematoda</taxon>
        <taxon>Enoplea</taxon>
        <taxon>Dorylaimia</taxon>
        <taxon>Mermithida</taxon>
        <taxon>Mermithoidea</taxon>
        <taxon>Mermithidae</taxon>
        <taxon>Romanomermis</taxon>
    </lineage>
</organism>
<dbReference type="Gene3D" id="3.40.1110.10">
    <property type="entry name" value="Calcium-transporting ATPase, cytoplasmic domain N"/>
    <property type="match status" value="2"/>
</dbReference>
<dbReference type="FunFam" id="3.40.50.1000:FF:000009">
    <property type="entry name" value="Phospholipid-transporting ATPase"/>
    <property type="match status" value="1"/>
</dbReference>
<evidence type="ECO:0000256" key="3">
    <source>
        <dbReference type="ARBA" id="ARBA00008109"/>
    </source>
</evidence>
<dbReference type="SFLD" id="SFLDS00003">
    <property type="entry name" value="Haloacid_Dehalogenase"/>
    <property type="match status" value="1"/>
</dbReference>
<dbReference type="PANTHER" id="PTHR24092:SF5">
    <property type="entry name" value="PHOSPHOLIPID-TRANSPORTING ATPASE"/>
    <property type="match status" value="1"/>
</dbReference>
<feature type="binding site" evidence="16">
    <location>
        <position position="286"/>
    </location>
    <ligand>
        <name>ATP</name>
        <dbReference type="ChEBI" id="CHEBI:30616"/>
    </ligand>
</feature>
<comment type="subcellular location">
    <subcellularLocation>
        <location evidence="2">Endomembrane system</location>
        <topology evidence="2">Multi-pass membrane protein</topology>
    </subcellularLocation>
    <subcellularLocation>
        <location evidence="18">Membrane</location>
        <topology evidence="18">Multi-pass membrane protein</topology>
    </subcellularLocation>
</comment>
<dbReference type="Gene3D" id="3.40.50.1000">
    <property type="entry name" value="HAD superfamily/HAD-like"/>
    <property type="match status" value="2"/>
</dbReference>
<protein>
    <recommendedName>
        <fullName evidence="18">Phospholipid-transporting ATPase</fullName>
        <ecNumber evidence="18">7.6.2.1</ecNumber>
    </recommendedName>
</protein>
<feature type="binding site" evidence="16">
    <location>
        <position position="462"/>
    </location>
    <ligand>
        <name>ATP</name>
        <dbReference type="ChEBI" id="CHEBI:30616"/>
    </ligand>
</feature>
<dbReference type="GO" id="GO:0005524">
    <property type="term" value="F:ATP binding"/>
    <property type="evidence" value="ECO:0007669"/>
    <property type="project" value="UniProtKB-UniRule"/>
</dbReference>
<evidence type="ECO:0000313" key="20">
    <source>
        <dbReference type="Proteomes" id="UP000887565"/>
    </source>
</evidence>
<evidence type="ECO:0000256" key="1">
    <source>
        <dbReference type="ARBA" id="ARBA00001946"/>
    </source>
</evidence>
<feature type="binding site" evidence="17">
    <location>
        <position position="574"/>
    </location>
    <ligand>
        <name>Mg(2+)</name>
        <dbReference type="ChEBI" id="CHEBI:18420"/>
    </ligand>
</feature>
<evidence type="ECO:0000256" key="15">
    <source>
        <dbReference type="PIRSR" id="PIRSR606539-1"/>
    </source>
</evidence>
<keyword evidence="9 17" id="KW-0460">Magnesium</keyword>
<feature type="domain" description="P-type ATPase C-terminal" evidence="19">
    <location>
        <begin position="597"/>
        <end position="824"/>
    </location>
</feature>
<dbReference type="Pfam" id="PF13246">
    <property type="entry name" value="Cation_ATPase"/>
    <property type="match status" value="1"/>
</dbReference>
<keyword evidence="20" id="KW-1185">Reference proteome</keyword>
<dbReference type="PRINTS" id="PR00119">
    <property type="entry name" value="CATATPASE"/>
</dbReference>
<dbReference type="GO" id="GO:0045332">
    <property type="term" value="P:phospholipid translocation"/>
    <property type="evidence" value="ECO:0007669"/>
    <property type="project" value="TreeGrafter"/>
</dbReference>
<feature type="transmembrane region" description="Helical" evidence="18">
    <location>
        <begin position="735"/>
        <end position="756"/>
    </location>
</feature>
<dbReference type="Pfam" id="PF16212">
    <property type="entry name" value="PhoLip_ATPase_C"/>
    <property type="match status" value="1"/>
</dbReference>
<evidence type="ECO:0000256" key="6">
    <source>
        <dbReference type="ARBA" id="ARBA00022723"/>
    </source>
</evidence>
<proteinExistence type="inferred from homology"/>
<feature type="binding site" evidence="16">
    <location>
        <position position="178"/>
    </location>
    <ligand>
        <name>ATP</name>
        <dbReference type="ChEBI" id="CHEBI:30616"/>
    </ligand>
</feature>
<feature type="transmembrane region" description="Helical" evidence="18">
    <location>
        <begin position="92"/>
        <end position="111"/>
    </location>
</feature>
<comment type="cofactor">
    <cofactor evidence="1 17">
        <name>Mg(2+)</name>
        <dbReference type="ChEBI" id="CHEBI:18420"/>
    </cofactor>
</comment>
<feature type="binding site" evidence="16">
    <location>
        <position position="352"/>
    </location>
    <ligand>
        <name>ATP</name>
        <dbReference type="ChEBI" id="CHEBI:30616"/>
    </ligand>
</feature>
<evidence type="ECO:0000256" key="2">
    <source>
        <dbReference type="ARBA" id="ARBA00004127"/>
    </source>
</evidence>
<evidence type="ECO:0000256" key="4">
    <source>
        <dbReference type="ARBA" id="ARBA00022448"/>
    </source>
</evidence>
<feature type="active site" description="4-aspartylphosphate intermediate" evidence="15">
    <location>
        <position position="177"/>
    </location>
</feature>
<dbReference type="GO" id="GO:0000287">
    <property type="term" value="F:magnesium ion binding"/>
    <property type="evidence" value="ECO:0007669"/>
    <property type="project" value="UniProtKB-UniRule"/>
</dbReference>
<keyword evidence="7 16" id="KW-0547">Nucleotide-binding</keyword>
<dbReference type="EC" id="7.6.2.1" evidence="18"/>
<dbReference type="SUPFAM" id="SSF56784">
    <property type="entry name" value="HAD-like"/>
    <property type="match status" value="1"/>
</dbReference>
<feature type="transmembrane region" description="Helical" evidence="18">
    <location>
        <begin position="763"/>
        <end position="782"/>
    </location>
</feature>
<evidence type="ECO:0000256" key="7">
    <source>
        <dbReference type="ARBA" id="ARBA00022741"/>
    </source>
</evidence>
<evidence type="ECO:0000256" key="18">
    <source>
        <dbReference type="RuleBase" id="RU362033"/>
    </source>
</evidence>
<dbReference type="OMA" id="IAITTWH"/>
<dbReference type="SUPFAM" id="SSF81660">
    <property type="entry name" value="Metal cation-transporting ATPase, ATP-binding domain N"/>
    <property type="match status" value="1"/>
</dbReference>
<feature type="binding site" evidence="16">
    <location>
        <position position="177"/>
    </location>
    <ligand>
        <name>ATP</name>
        <dbReference type="ChEBI" id="CHEBI:30616"/>
    </ligand>
</feature>
<keyword evidence="4" id="KW-0813">Transport</keyword>
<feature type="binding site" evidence="17">
    <location>
        <position position="570"/>
    </location>
    <ligand>
        <name>Mg(2+)</name>
        <dbReference type="ChEBI" id="CHEBI:18420"/>
    </ligand>
</feature>
<feature type="binding site" evidence="16">
    <location>
        <position position="461"/>
    </location>
    <ligand>
        <name>ATP</name>
        <dbReference type="ChEBI" id="CHEBI:30616"/>
    </ligand>
</feature>
<dbReference type="InterPro" id="IPR036412">
    <property type="entry name" value="HAD-like_sf"/>
</dbReference>
<dbReference type="GO" id="GO:0016887">
    <property type="term" value="F:ATP hydrolysis activity"/>
    <property type="evidence" value="ECO:0007669"/>
    <property type="project" value="InterPro"/>
</dbReference>
<feature type="binding site" evidence="16">
    <location>
        <position position="549"/>
    </location>
    <ligand>
        <name>ATP</name>
        <dbReference type="ChEBI" id="CHEBI:30616"/>
    </ligand>
</feature>
<evidence type="ECO:0000313" key="21">
    <source>
        <dbReference type="WBParaSite" id="nRc.2.0.1.t04135-RA"/>
    </source>
</evidence>
<keyword evidence="10 18" id="KW-1278">Translocase</keyword>
<reference evidence="21" key="1">
    <citation type="submission" date="2022-11" db="UniProtKB">
        <authorList>
            <consortium name="WormBaseParasite"/>
        </authorList>
    </citation>
    <scope>IDENTIFICATION</scope>
</reference>
<dbReference type="InterPro" id="IPR023298">
    <property type="entry name" value="ATPase_P-typ_TM_dom_sf"/>
</dbReference>
<evidence type="ECO:0000256" key="16">
    <source>
        <dbReference type="PIRSR" id="PIRSR606539-2"/>
    </source>
</evidence>
<dbReference type="InterPro" id="IPR023299">
    <property type="entry name" value="ATPase_P-typ_cyto_dom_N"/>
</dbReference>
<comment type="catalytic activity">
    <reaction evidence="14 18">
        <text>ATP + H2O + phospholipidSide 1 = ADP + phosphate + phospholipidSide 2.</text>
        <dbReference type="EC" id="7.6.2.1"/>
    </reaction>
</comment>
<dbReference type="InterPro" id="IPR023214">
    <property type="entry name" value="HAD_sf"/>
</dbReference>
<evidence type="ECO:0000256" key="14">
    <source>
        <dbReference type="ARBA" id="ARBA00034036"/>
    </source>
</evidence>
<feature type="transmembrane region" description="Helical" evidence="18">
    <location>
        <begin position="631"/>
        <end position="651"/>
    </location>
</feature>
<feature type="binding site" evidence="16">
    <location>
        <position position="543"/>
    </location>
    <ligand>
        <name>ATP</name>
        <dbReference type="ChEBI" id="CHEBI:30616"/>
    </ligand>
</feature>
<name>A0A915HRS1_ROMCU</name>
<dbReference type="WBParaSite" id="nRc.2.0.1.t04135-RA">
    <property type="protein sequence ID" value="nRc.2.0.1.t04135-RA"/>
    <property type="gene ID" value="nRc.2.0.1.g04135"/>
</dbReference>
<keyword evidence="11 18" id="KW-1133">Transmembrane helix</keyword>
<dbReference type="GO" id="GO:0005886">
    <property type="term" value="C:plasma membrane"/>
    <property type="evidence" value="ECO:0007669"/>
    <property type="project" value="TreeGrafter"/>
</dbReference>
<feature type="binding site" evidence="16">
    <location>
        <position position="463"/>
    </location>
    <ligand>
        <name>ATP</name>
        <dbReference type="ChEBI" id="CHEBI:30616"/>
    </ligand>
</feature>
<evidence type="ECO:0000256" key="11">
    <source>
        <dbReference type="ARBA" id="ARBA00022989"/>
    </source>
</evidence>
<dbReference type="AlphaFoldDB" id="A0A915HRS1"/>
<dbReference type="InterPro" id="IPR044492">
    <property type="entry name" value="P_typ_ATPase_HD_dom"/>
</dbReference>
<dbReference type="GO" id="GO:0006890">
    <property type="term" value="P:retrograde vesicle-mediated transport, Golgi to endoplasmic reticulum"/>
    <property type="evidence" value="ECO:0007669"/>
    <property type="project" value="TreeGrafter"/>
</dbReference>
<sequence length="831" mass="92904">MFALDITVYAEKPMKDIHNFVGTIKHVNENGAVHEDALNVENTLWANTVVASGSAVGMVIYTGRETRSAMNASKAHSKVGLIDIEINNLTKVLFGVVVILAFVMVCLKGFSGPWFRYLFRFILLFSYIIPLSLRVNLDMAKLVYAVFISKDKDINGTVVRSSTIPEELGRISYLLSDKTGTLTQNKMIFKKLHLGSVAFTTESYEDVNNAMKTHLLNAYGKTDITETSTFRQSIMNKVQQAVEAIAICHNVTPVYENENETSNAEDTEADLQQKQEVSYQASSPDEVALVSWADCVGVKLIQRDLHGMQLKSPTGDVVAFKILHLFPFTSENKRMGIIVQREDTKEIILYVKGADSVLIEKVQYNDWLEEECANLAREGLRTLVVAKKVLTEKQYADFDKEYSLAKLSLQDRAGRTAAVISVLENNLQVLCVTGVEDSLQVDVPVTLELLKNAGVKIWMLTGDKLETAICISKSSGLIGRNQSLYVFNSVLNRAEARNQLNNLSRKRDHALIITGQSLKICLEEYEEEFADLASNCPAVVCCRCSPEQKAQIVALIKKYHRPARVAAVGDGGNDVSMIQAADAGIGIVGKEGRQASLAADFSITQFSHLSRLMLVHGRYCYKRSCALSQFVMHRGLIISTMQAIFSCVFYFASVSLYQGMLMVMYSTIYTNLPVFSLVMDKDVKPANLLIFPELYKELSKGRSMSYKTFCLWFIASVYQGAVIMYLALALFDADFIHIVSITFTALIFNELIMVALTIHTWHWVMLIAEIVSLGIYAISLFVMKGYFDVNFVQSSSFWWKTAIITAVACMPLYLAKYLRRRMAPPTYAKLS</sequence>
<dbReference type="InterPro" id="IPR006539">
    <property type="entry name" value="P-type_ATPase_IV"/>
</dbReference>
<comment type="similarity">
    <text evidence="3 18">Belongs to the cation transport ATPase (P-type) (TC 3.A.3) family. Type IV subfamily.</text>
</comment>
<accession>A0A915HRS1</accession>
<keyword evidence="13 18" id="KW-0472">Membrane</keyword>
<evidence type="ECO:0000256" key="17">
    <source>
        <dbReference type="PIRSR" id="PIRSR606539-3"/>
    </source>
</evidence>
<dbReference type="SFLD" id="SFLDG00002">
    <property type="entry name" value="C1.7:_P-type_atpase_like"/>
    <property type="match status" value="1"/>
</dbReference>
<dbReference type="GO" id="GO:0005768">
    <property type="term" value="C:endosome"/>
    <property type="evidence" value="ECO:0007669"/>
    <property type="project" value="TreeGrafter"/>
</dbReference>
<dbReference type="Gene3D" id="2.70.150.10">
    <property type="entry name" value="Calcium-transporting ATPase, cytoplasmic transduction domain A"/>
    <property type="match status" value="1"/>
</dbReference>
<evidence type="ECO:0000256" key="8">
    <source>
        <dbReference type="ARBA" id="ARBA00022840"/>
    </source>
</evidence>
<feature type="transmembrane region" description="Helical" evidence="18">
    <location>
        <begin position="797"/>
        <end position="815"/>
    </location>
</feature>
<feature type="binding site" evidence="17">
    <location>
        <position position="179"/>
    </location>
    <ligand>
        <name>Mg(2+)</name>
        <dbReference type="ChEBI" id="CHEBI:18420"/>
    </ligand>
</feature>
<dbReference type="SFLD" id="SFLDF00027">
    <property type="entry name" value="p-type_atpase"/>
    <property type="match status" value="1"/>
</dbReference>
<feature type="binding site" evidence="16">
    <location>
        <position position="574"/>
    </location>
    <ligand>
        <name>ATP</name>
        <dbReference type="ChEBI" id="CHEBI:30616"/>
    </ligand>
</feature>
<evidence type="ECO:0000256" key="12">
    <source>
        <dbReference type="ARBA" id="ARBA00023055"/>
    </source>
</evidence>
<feature type="binding site" evidence="17">
    <location>
        <position position="177"/>
    </location>
    <ligand>
        <name>Mg(2+)</name>
        <dbReference type="ChEBI" id="CHEBI:18420"/>
    </ligand>
</feature>
<dbReference type="Gene3D" id="1.20.1110.10">
    <property type="entry name" value="Calcium-transporting ATPase, transmembrane domain"/>
    <property type="match status" value="1"/>
</dbReference>
<dbReference type="SUPFAM" id="SSF81665">
    <property type="entry name" value="Calcium ATPase, transmembrane domain M"/>
    <property type="match status" value="1"/>
</dbReference>
<dbReference type="PANTHER" id="PTHR24092">
    <property type="entry name" value="PROBABLE PHOSPHOLIPID-TRANSPORTING ATPASE"/>
    <property type="match status" value="1"/>
</dbReference>
<dbReference type="PROSITE" id="PS00154">
    <property type="entry name" value="ATPASE_E1_E2"/>
    <property type="match status" value="1"/>
</dbReference>
<feature type="binding site" evidence="16">
    <location>
        <position position="573"/>
    </location>
    <ligand>
        <name>ATP</name>
        <dbReference type="ChEBI" id="CHEBI:30616"/>
    </ligand>
</feature>
<evidence type="ECO:0000256" key="13">
    <source>
        <dbReference type="ARBA" id="ARBA00023136"/>
    </source>
</evidence>
<dbReference type="NCBIfam" id="TIGR01494">
    <property type="entry name" value="ATPase_P-type"/>
    <property type="match status" value="2"/>
</dbReference>
<feature type="transmembrane region" description="Helical" evidence="18">
    <location>
        <begin position="709"/>
        <end position="729"/>
    </location>
</feature>
<dbReference type="FunFam" id="3.40.1110.10:FF:000097">
    <property type="entry name" value="Phospholipid-transporting ATPase"/>
    <property type="match status" value="1"/>
</dbReference>
<feature type="binding site" evidence="16">
    <location>
        <position position="381"/>
    </location>
    <ligand>
        <name>ATP</name>
        <dbReference type="ChEBI" id="CHEBI:30616"/>
    </ligand>
</feature>
<dbReference type="InterPro" id="IPR018303">
    <property type="entry name" value="ATPase_P-typ_P_site"/>
</dbReference>
<evidence type="ECO:0000256" key="9">
    <source>
        <dbReference type="ARBA" id="ARBA00022842"/>
    </source>
</evidence>
<dbReference type="Proteomes" id="UP000887565">
    <property type="component" value="Unplaced"/>
</dbReference>
<keyword evidence="8 16" id="KW-0067">ATP-binding</keyword>
<keyword evidence="5 18" id="KW-0812">Transmembrane</keyword>
<dbReference type="GO" id="GO:0006897">
    <property type="term" value="P:endocytosis"/>
    <property type="evidence" value="ECO:0007669"/>
    <property type="project" value="TreeGrafter"/>
</dbReference>
<dbReference type="GO" id="GO:0140326">
    <property type="term" value="F:ATPase-coupled intramembrane lipid transporter activity"/>
    <property type="evidence" value="ECO:0007669"/>
    <property type="project" value="UniProtKB-EC"/>
</dbReference>
<dbReference type="InterPro" id="IPR032630">
    <property type="entry name" value="P_typ_ATPase_c"/>
</dbReference>
<evidence type="ECO:0000256" key="10">
    <source>
        <dbReference type="ARBA" id="ARBA00022967"/>
    </source>
</evidence>
<feature type="binding site" evidence="16">
    <location>
        <position position="179"/>
    </location>
    <ligand>
        <name>ATP</name>
        <dbReference type="ChEBI" id="CHEBI:30616"/>
    </ligand>
</feature>
<keyword evidence="12" id="KW-0445">Lipid transport</keyword>
<feature type="binding site" evidence="16">
    <location>
        <position position="328"/>
    </location>
    <ligand>
        <name>ATP</name>
        <dbReference type="ChEBI" id="CHEBI:30616"/>
    </ligand>
</feature>
<dbReference type="NCBIfam" id="TIGR01652">
    <property type="entry name" value="ATPase-Plipid"/>
    <property type="match status" value="1"/>
</dbReference>
<keyword evidence="6 17" id="KW-0479">Metal-binding</keyword>
<evidence type="ECO:0000256" key="5">
    <source>
        <dbReference type="ARBA" id="ARBA00022692"/>
    </source>
</evidence>
<dbReference type="GO" id="GO:0005802">
    <property type="term" value="C:trans-Golgi network"/>
    <property type="evidence" value="ECO:0007669"/>
    <property type="project" value="TreeGrafter"/>
</dbReference>